<keyword evidence="2" id="KW-0106">Calcium</keyword>
<evidence type="ECO:0000313" key="3">
    <source>
        <dbReference type="EMBL" id="CAB3979950.1"/>
    </source>
</evidence>
<dbReference type="GO" id="GO:0017128">
    <property type="term" value="F:phospholipid scramblase activity"/>
    <property type="evidence" value="ECO:0007669"/>
    <property type="project" value="InterPro"/>
</dbReference>
<keyword evidence="2" id="KW-0449">Lipoprotein</keyword>
<dbReference type="OrthoDB" id="5972711at2759"/>
<comment type="cofactor">
    <cofactor evidence="2">
        <name>Ca(2+)</name>
        <dbReference type="ChEBI" id="CHEBI:29108"/>
    </cofactor>
</comment>
<protein>
    <recommendedName>
        <fullName evidence="2">Phospholipid scramblase</fullName>
    </recommendedName>
</protein>
<keyword evidence="4" id="KW-1185">Reference proteome</keyword>
<comment type="function">
    <text evidence="2">May mediate accelerated ATP-independent bidirectional transbilayer migration of phospholipids upon binding calcium ions that results in a loss of phospholipid asymmetry in the plasma membrane.</text>
</comment>
<comment type="caution">
    <text evidence="3">The sequence shown here is derived from an EMBL/GenBank/DDBJ whole genome shotgun (WGS) entry which is preliminary data.</text>
</comment>
<reference evidence="3" key="1">
    <citation type="submission" date="2020-04" db="EMBL/GenBank/DDBJ databases">
        <authorList>
            <person name="Alioto T."/>
            <person name="Alioto T."/>
            <person name="Gomez Garrido J."/>
        </authorList>
    </citation>
    <scope>NUCLEOTIDE SEQUENCE</scope>
    <source>
        <strain evidence="3">A484AB</strain>
    </source>
</reference>
<dbReference type="PANTHER" id="PTHR23248">
    <property type="entry name" value="PHOSPHOLIPID SCRAMBLASE-RELATED"/>
    <property type="match status" value="1"/>
</dbReference>
<evidence type="ECO:0000256" key="1">
    <source>
        <dbReference type="ARBA" id="ARBA00005350"/>
    </source>
</evidence>
<organism evidence="3 4">
    <name type="scientific">Paramuricea clavata</name>
    <name type="common">Red gorgonian</name>
    <name type="synonym">Violescent sea-whip</name>
    <dbReference type="NCBI Taxonomy" id="317549"/>
    <lineage>
        <taxon>Eukaryota</taxon>
        <taxon>Metazoa</taxon>
        <taxon>Cnidaria</taxon>
        <taxon>Anthozoa</taxon>
        <taxon>Octocorallia</taxon>
        <taxon>Malacalcyonacea</taxon>
        <taxon>Plexauridae</taxon>
        <taxon>Paramuricea</taxon>
    </lineage>
</organism>
<dbReference type="Pfam" id="PF03803">
    <property type="entry name" value="Scramblase"/>
    <property type="match status" value="1"/>
</dbReference>
<gene>
    <name evidence="3" type="ORF">PACLA_8A050231</name>
</gene>
<dbReference type="PANTHER" id="PTHR23248:SF9">
    <property type="entry name" value="PHOSPHOLIPID SCRAMBLASE"/>
    <property type="match status" value="1"/>
</dbReference>
<dbReference type="AlphaFoldDB" id="A0A6S7G1A2"/>
<dbReference type="EMBL" id="CACRXK020000243">
    <property type="protein sequence ID" value="CAB3979950.1"/>
    <property type="molecule type" value="Genomic_DNA"/>
</dbReference>
<keyword evidence="2" id="KW-0564">Palmitate</keyword>
<dbReference type="InterPro" id="IPR005552">
    <property type="entry name" value="Scramblase"/>
</dbReference>
<evidence type="ECO:0000313" key="4">
    <source>
        <dbReference type="Proteomes" id="UP001152795"/>
    </source>
</evidence>
<evidence type="ECO:0000256" key="2">
    <source>
        <dbReference type="RuleBase" id="RU363116"/>
    </source>
</evidence>
<dbReference type="Proteomes" id="UP001152795">
    <property type="component" value="Unassembled WGS sequence"/>
</dbReference>
<comment type="similarity">
    <text evidence="1 2">Belongs to the phospholipid scramblase family.</text>
</comment>
<name>A0A6S7G1A2_PARCT</name>
<dbReference type="GO" id="GO:0005886">
    <property type="term" value="C:plasma membrane"/>
    <property type="evidence" value="ECO:0007669"/>
    <property type="project" value="TreeGrafter"/>
</dbReference>
<accession>A0A6S7G1A2</accession>
<proteinExistence type="inferred from homology"/>
<sequence>MDAAIIDQPDSELLSSFEDRVCEEVIELDMFRNADKVIIQEKSQRLGEGKTYSVTDNKTKTEYYEIKQDTPCQFSLREVNNRRKLVNINVPSRTSCICPCGNTCTMRSQVTLLPNTCIGFVQQTLTWCEPYFNIFDSSGECVFRMDGSFSMMFFSIGRHQVTDMDERIVGDIFVDYSASEGLHRIYVKFDKDLSISTKLTLLGAGLMFSNAQASRV</sequence>